<keyword evidence="6" id="KW-0830">Ubiquinone</keyword>
<feature type="domain" description="4Fe-4S ferredoxin-type" evidence="7">
    <location>
        <begin position="123"/>
        <end position="152"/>
    </location>
</feature>
<dbReference type="Proteomes" id="UP000676169">
    <property type="component" value="Chromosome"/>
</dbReference>
<gene>
    <name evidence="6" type="primary">nuoI</name>
    <name evidence="8" type="ORF">KBB96_01915</name>
</gene>
<dbReference type="GO" id="GO:0051539">
    <property type="term" value="F:4 iron, 4 sulfur cluster binding"/>
    <property type="evidence" value="ECO:0007669"/>
    <property type="project" value="UniProtKB-KW"/>
</dbReference>
<evidence type="ECO:0000256" key="5">
    <source>
        <dbReference type="ARBA" id="ARBA00023014"/>
    </source>
</evidence>
<keyword evidence="6" id="KW-0874">Quinone</keyword>
<reference evidence="8" key="1">
    <citation type="submission" date="2021-04" db="EMBL/GenBank/DDBJ databases">
        <title>Luteolibacter sp. 32A isolated from the skin of an Anderson's salamander (Ambystoma andersonii).</title>
        <authorList>
            <person name="Spergser J."/>
            <person name="Busse H.-J."/>
        </authorList>
    </citation>
    <scope>NUCLEOTIDE SEQUENCE</scope>
    <source>
        <strain evidence="8">32A</strain>
    </source>
</reference>
<feature type="binding site" evidence="6">
    <location>
        <position position="138"/>
    </location>
    <ligand>
        <name>[4Fe-4S] cluster</name>
        <dbReference type="ChEBI" id="CHEBI:49883"/>
        <label>2</label>
    </ligand>
</feature>
<dbReference type="GO" id="GO:0005886">
    <property type="term" value="C:plasma membrane"/>
    <property type="evidence" value="ECO:0007669"/>
    <property type="project" value="UniProtKB-SubCell"/>
</dbReference>
<feature type="binding site" evidence="6">
    <location>
        <position position="93"/>
    </location>
    <ligand>
        <name>[4Fe-4S] cluster</name>
        <dbReference type="ChEBI" id="CHEBI:49883"/>
        <label>1</label>
    </ligand>
</feature>
<dbReference type="HAMAP" id="MF_01351">
    <property type="entry name" value="NDH1_NuoI"/>
    <property type="match status" value="1"/>
</dbReference>
<keyword evidence="6" id="KW-0472">Membrane</keyword>
<dbReference type="EC" id="7.1.1.-" evidence="6"/>
<evidence type="ECO:0000256" key="6">
    <source>
        <dbReference type="HAMAP-Rule" id="MF_01351"/>
    </source>
</evidence>
<keyword evidence="3" id="KW-0677">Repeat</keyword>
<dbReference type="AlphaFoldDB" id="A0A975J0B3"/>
<feature type="binding site" evidence="6">
    <location>
        <position position="97"/>
    </location>
    <ligand>
        <name>[4Fe-4S] cluster</name>
        <dbReference type="ChEBI" id="CHEBI:49883"/>
        <label>2</label>
    </ligand>
</feature>
<feature type="binding site" evidence="6">
    <location>
        <position position="142"/>
    </location>
    <ligand>
        <name>[4Fe-4S] cluster</name>
        <dbReference type="ChEBI" id="CHEBI:49883"/>
        <label>1</label>
    </ligand>
</feature>
<keyword evidence="4 6" id="KW-0408">Iron</keyword>
<keyword evidence="6" id="KW-0520">NAD</keyword>
<dbReference type="PROSITE" id="PS00198">
    <property type="entry name" value="4FE4S_FER_1"/>
    <property type="match status" value="1"/>
</dbReference>
<keyword evidence="1 6" id="KW-0004">4Fe-4S</keyword>
<dbReference type="InterPro" id="IPR010226">
    <property type="entry name" value="NADH_quinone_OxRdtase_chainI"/>
</dbReference>
<evidence type="ECO:0000256" key="4">
    <source>
        <dbReference type="ARBA" id="ARBA00023004"/>
    </source>
</evidence>
<dbReference type="InterPro" id="IPR017896">
    <property type="entry name" value="4Fe4S_Fe-S-bd"/>
</dbReference>
<comment type="function">
    <text evidence="6">NDH-1 shuttles electrons from NADH, via FMN and iron-sulfur (Fe-S) centers, to quinones in the respiratory chain. The immediate electron acceptor for the enzyme in this species is believed to be ubiquinone. Couples the redox reaction to proton translocation (for every two electrons transferred, four hydrogen ions are translocated across the cytoplasmic membrane), and thus conserves the redox energy in a proton gradient.</text>
</comment>
<evidence type="ECO:0000256" key="3">
    <source>
        <dbReference type="ARBA" id="ARBA00022737"/>
    </source>
</evidence>
<dbReference type="Pfam" id="PF12838">
    <property type="entry name" value="Fer4_7"/>
    <property type="match status" value="1"/>
</dbReference>
<dbReference type="PANTHER" id="PTHR10849">
    <property type="entry name" value="NADH DEHYDROGENASE UBIQUINONE IRON-SULFUR PROTEIN 8, MITOCHONDRIAL"/>
    <property type="match status" value="1"/>
</dbReference>
<feature type="domain" description="4Fe-4S ferredoxin-type" evidence="7">
    <location>
        <begin position="75"/>
        <end position="107"/>
    </location>
</feature>
<dbReference type="RefSeq" id="WP_211631800.1">
    <property type="nucleotide sequence ID" value="NZ_CP073100.1"/>
</dbReference>
<feature type="binding site" evidence="6">
    <location>
        <position position="87"/>
    </location>
    <ligand>
        <name>[4Fe-4S] cluster</name>
        <dbReference type="ChEBI" id="CHEBI:49883"/>
        <label>1</label>
    </ligand>
</feature>
<evidence type="ECO:0000313" key="8">
    <source>
        <dbReference type="EMBL" id="QUE51661.1"/>
    </source>
</evidence>
<comment type="similarity">
    <text evidence="6">Belongs to the complex I 23 kDa subunit family.</text>
</comment>
<dbReference type="InterPro" id="IPR017900">
    <property type="entry name" value="4Fe4S_Fe_S_CS"/>
</dbReference>
<dbReference type="GO" id="GO:0050136">
    <property type="term" value="F:NADH dehydrogenase (quinone) (non-electrogenic) activity"/>
    <property type="evidence" value="ECO:0007669"/>
    <property type="project" value="UniProtKB-UniRule"/>
</dbReference>
<organism evidence="8 9">
    <name type="scientific">Luteolibacter ambystomatis</name>
    <dbReference type="NCBI Taxonomy" id="2824561"/>
    <lineage>
        <taxon>Bacteria</taxon>
        <taxon>Pseudomonadati</taxon>
        <taxon>Verrucomicrobiota</taxon>
        <taxon>Verrucomicrobiia</taxon>
        <taxon>Verrucomicrobiales</taxon>
        <taxon>Verrucomicrobiaceae</taxon>
        <taxon>Luteolibacter</taxon>
    </lineage>
</organism>
<comment type="subunit">
    <text evidence="6">NDH-1 is composed of 14 different subunits. Subunits NuoA, H, J, K, L, M, N constitute the membrane sector of the complex.</text>
</comment>
<dbReference type="EMBL" id="CP073100">
    <property type="protein sequence ID" value="QUE51661.1"/>
    <property type="molecule type" value="Genomic_DNA"/>
</dbReference>
<keyword evidence="5 6" id="KW-0411">Iron-sulfur</keyword>
<dbReference type="SUPFAM" id="SSF54862">
    <property type="entry name" value="4Fe-4S ferredoxins"/>
    <property type="match status" value="1"/>
</dbReference>
<evidence type="ECO:0000256" key="2">
    <source>
        <dbReference type="ARBA" id="ARBA00022723"/>
    </source>
</evidence>
<dbReference type="PROSITE" id="PS51379">
    <property type="entry name" value="4FE4S_FER_2"/>
    <property type="match status" value="2"/>
</dbReference>
<keyword evidence="6" id="KW-1003">Cell membrane</keyword>
<feature type="binding site" evidence="6">
    <location>
        <position position="132"/>
    </location>
    <ligand>
        <name>[4Fe-4S] cluster</name>
        <dbReference type="ChEBI" id="CHEBI:49883"/>
        <label>2</label>
    </ligand>
</feature>
<feature type="binding site" evidence="6">
    <location>
        <position position="90"/>
    </location>
    <ligand>
        <name>[4Fe-4S] cluster</name>
        <dbReference type="ChEBI" id="CHEBI:49883"/>
        <label>1</label>
    </ligand>
</feature>
<sequence>MAVIKVKRPKLSFGEKIYFGALIKGFLLTMKHAVDSMRGKSRGAKELASSGLGVTMQYPEQKWDEHLPEHYRGAPALVTDEQGRERCVSCQLCEFICPPKAIKITPSEIPADDQWAKVEKRPLEFDIDMIRCIYCGMCEEVCPEQAIFLRKDYAITGLSRKDMVHTKKKLYEIGGVRVGLVNKWNELK</sequence>
<accession>A0A975J0B3</accession>
<evidence type="ECO:0000259" key="7">
    <source>
        <dbReference type="PROSITE" id="PS51379"/>
    </source>
</evidence>
<dbReference type="Gene3D" id="3.30.70.3270">
    <property type="match status" value="1"/>
</dbReference>
<comment type="catalytic activity">
    <reaction evidence="6">
        <text>a quinone + NADH + 5 H(+)(in) = a quinol + NAD(+) + 4 H(+)(out)</text>
        <dbReference type="Rhea" id="RHEA:57888"/>
        <dbReference type="ChEBI" id="CHEBI:15378"/>
        <dbReference type="ChEBI" id="CHEBI:24646"/>
        <dbReference type="ChEBI" id="CHEBI:57540"/>
        <dbReference type="ChEBI" id="CHEBI:57945"/>
        <dbReference type="ChEBI" id="CHEBI:132124"/>
    </reaction>
</comment>
<comment type="cofactor">
    <cofactor evidence="6">
        <name>[4Fe-4S] cluster</name>
        <dbReference type="ChEBI" id="CHEBI:49883"/>
    </cofactor>
    <text evidence="6">Binds 2 [4Fe-4S] clusters per subunit.</text>
</comment>
<dbReference type="KEGG" id="lamb:KBB96_01915"/>
<comment type="subcellular location">
    <subcellularLocation>
        <location evidence="6">Cell membrane</location>
        <topology evidence="6">Peripheral membrane protein</topology>
    </subcellularLocation>
</comment>
<dbReference type="GO" id="GO:0048038">
    <property type="term" value="F:quinone binding"/>
    <property type="evidence" value="ECO:0007669"/>
    <property type="project" value="UniProtKB-KW"/>
</dbReference>
<name>A0A975J0B3_9BACT</name>
<feature type="binding site" evidence="6">
    <location>
        <position position="135"/>
    </location>
    <ligand>
        <name>[4Fe-4S] cluster</name>
        <dbReference type="ChEBI" id="CHEBI:49883"/>
        <label>2</label>
    </ligand>
</feature>
<keyword evidence="2 6" id="KW-0479">Metal-binding</keyword>
<evidence type="ECO:0000313" key="9">
    <source>
        <dbReference type="Proteomes" id="UP000676169"/>
    </source>
</evidence>
<dbReference type="GO" id="GO:0005506">
    <property type="term" value="F:iron ion binding"/>
    <property type="evidence" value="ECO:0007669"/>
    <property type="project" value="UniProtKB-UniRule"/>
</dbReference>
<proteinExistence type="inferred from homology"/>
<protein>
    <recommendedName>
        <fullName evidence="6">NADH-quinone oxidoreductase subunit I</fullName>
        <ecNumber evidence="6">7.1.1.-</ecNumber>
    </recommendedName>
    <alternativeName>
        <fullName evidence="6">NADH dehydrogenase I subunit I</fullName>
    </alternativeName>
    <alternativeName>
        <fullName evidence="6">NDH-1 subunit I</fullName>
    </alternativeName>
</protein>
<keyword evidence="9" id="KW-1185">Reference proteome</keyword>
<keyword evidence="6" id="KW-1278">Translocase</keyword>
<evidence type="ECO:0000256" key="1">
    <source>
        <dbReference type="ARBA" id="ARBA00022485"/>
    </source>
</evidence>